<organism evidence="1 2">
    <name type="scientific">Microlunatus kandeliicorticis</name>
    <dbReference type="NCBI Taxonomy" id="1759536"/>
    <lineage>
        <taxon>Bacteria</taxon>
        <taxon>Bacillati</taxon>
        <taxon>Actinomycetota</taxon>
        <taxon>Actinomycetes</taxon>
        <taxon>Propionibacteriales</taxon>
        <taxon>Propionibacteriaceae</taxon>
        <taxon>Microlunatus</taxon>
    </lineage>
</organism>
<evidence type="ECO:0000313" key="1">
    <source>
        <dbReference type="EMBL" id="MBA8795243.1"/>
    </source>
</evidence>
<keyword evidence="2" id="KW-1185">Reference proteome</keyword>
<dbReference type="InterPro" id="IPR027417">
    <property type="entry name" value="P-loop_NTPase"/>
</dbReference>
<gene>
    <name evidence="1" type="ORF">FHX74_002871</name>
</gene>
<dbReference type="AlphaFoldDB" id="A0A7W3IU33"/>
<dbReference type="Gene3D" id="3.40.50.300">
    <property type="entry name" value="P-loop containing nucleotide triphosphate hydrolases"/>
    <property type="match status" value="1"/>
</dbReference>
<proteinExistence type="predicted"/>
<name>A0A7W3IU33_9ACTN</name>
<dbReference type="Proteomes" id="UP000523079">
    <property type="component" value="Unassembled WGS sequence"/>
</dbReference>
<dbReference type="SUPFAM" id="SSF52540">
    <property type="entry name" value="P-loop containing nucleoside triphosphate hydrolases"/>
    <property type="match status" value="1"/>
</dbReference>
<evidence type="ECO:0000313" key="2">
    <source>
        <dbReference type="Proteomes" id="UP000523079"/>
    </source>
</evidence>
<protein>
    <recommendedName>
        <fullName evidence="3">Sulfotransferase family protein</fullName>
    </recommendedName>
</protein>
<comment type="caution">
    <text evidence="1">The sequence shown here is derived from an EMBL/GenBank/DDBJ whole genome shotgun (WGS) entry which is preliminary data.</text>
</comment>
<accession>A0A7W3IU33</accession>
<reference evidence="1 2" key="1">
    <citation type="submission" date="2020-07" db="EMBL/GenBank/DDBJ databases">
        <title>Sequencing the genomes of 1000 actinobacteria strains.</title>
        <authorList>
            <person name="Klenk H.-P."/>
        </authorList>
    </citation>
    <scope>NUCLEOTIDE SEQUENCE [LARGE SCALE GENOMIC DNA]</scope>
    <source>
        <strain evidence="1 2">DSM 100723</strain>
    </source>
</reference>
<dbReference type="EMBL" id="JACGWT010000004">
    <property type="protein sequence ID" value="MBA8795243.1"/>
    <property type="molecule type" value="Genomic_DNA"/>
</dbReference>
<sequence length="350" mass="39426">MLVTGPGRSGTSALTGMLSMLGVHVPGPLVGANSTNERGFYETRWVVDFQRKLLERAYTYEFDGDPRAELRVAKVLADGEAAGKLDAWFAPAAGQHSLVAVKDPRSIWFHDLWTTTAGKHGYQVKYLTTLRHPAEVVGSRTTYYSTETRELQAREYAVAKVAGWVHVSLLNERETREQPRSFVLYDDLISAWRPVAAKIETELGLAFPARPDPWDARHPVDDFISPQLHRVTTTWDDLDCPESLQVIADEVWEACLRIAVHGRDADAEAAFDELSERYSRLYRDSAAIVADMASSRVDRARAKTARKVRAELAAQRPPSTLTRLTEPLPAPVRRRVRRVGRRVIDRLVRR</sequence>
<evidence type="ECO:0008006" key="3">
    <source>
        <dbReference type="Google" id="ProtNLM"/>
    </source>
</evidence>